<dbReference type="AlphaFoldDB" id="A0A2K3KE61"/>
<sequence length="63" mass="7024">MGRIADFFGTPALPNQNLQPIRNQVQVQNQGFPVNNEVPNNQVPQVVQEEPPVQVVNHVPDPE</sequence>
<reference evidence="1 2" key="1">
    <citation type="journal article" date="2014" name="Am. J. Bot.">
        <title>Genome assembly and annotation for red clover (Trifolium pratense; Fabaceae).</title>
        <authorList>
            <person name="Istvanek J."/>
            <person name="Jaros M."/>
            <person name="Krenek A."/>
            <person name="Repkova J."/>
        </authorList>
    </citation>
    <scope>NUCLEOTIDE SEQUENCE [LARGE SCALE GENOMIC DNA]</scope>
    <source>
        <strain evidence="2">cv. Tatra</strain>
        <tissue evidence="1">Young leaves</tissue>
    </source>
</reference>
<accession>A0A2K3KE61</accession>
<name>A0A2K3KE61_TRIPR</name>
<gene>
    <name evidence="1" type="ORF">L195_g062193</name>
</gene>
<proteinExistence type="predicted"/>
<dbReference type="EMBL" id="ASHM01168116">
    <property type="protein sequence ID" value="PNX64595.1"/>
    <property type="molecule type" value="Genomic_DNA"/>
</dbReference>
<feature type="non-terminal residue" evidence="1">
    <location>
        <position position="63"/>
    </location>
</feature>
<evidence type="ECO:0000313" key="1">
    <source>
        <dbReference type="EMBL" id="PNX64595.1"/>
    </source>
</evidence>
<protein>
    <submittedName>
        <fullName evidence="1">Uncharacterized protein</fullName>
    </submittedName>
</protein>
<evidence type="ECO:0000313" key="2">
    <source>
        <dbReference type="Proteomes" id="UP000236291"/>
    </source>
</evidence>
<comment type="caution">
    <text evidence="1">The sequence shown here is derived from an EMBL/GenBank/DDBJ whole genome shotgun (WGS) entry which is preliminary data.</text>
</comment>
<dbReference type="Proteomes" id="UP000236291">
    <property type="component" value="Unassembled WGS sequence"/>
</dbReference>
<organism evidence="1 2">
    <name type="scientific">Trifolium pratense</name>
    <name type="common">Red clover</name>
    <dbReference type="NCBI Taxonomy" id="57577"/>
    <lineage>
        <taxon>Eukaryota</taxon>
        <taxon>Viridiplantae</taxon>
        <taxon>Streptophyta</taxon>
        <taxon>Embryophyta</taxon>
        <taxon>Tracheophyta</taxon>
        <taxon>Spermatophyta</taxon>
        <taxon>Magnoliopsida</taxon>
        <taxon>eudicotyledons</taxon>
        <taxon>Gunneridae</taxon>
        <taxon>Pentapetalae</taxon>
        <taxon>rosids</taxon>
        <taxon>fabids</taxon>
        <taxon>Fabales</taxon>
        <taxon>Fabaceae</taxon>
        <taxon>Papilionoideae</taxon>
        <taxon>50 kb inversion clade</taxon>
        <taxon>NPAAA clade</taxon>
        <taxon>Hologalegina</taxon>
        <taxon>IRL clade</taxon>
        <taxon>Trifolieae</taxon>
        <taxon>Trifolium</taxon>
    </lineage>
</organism>
<reference evidence="1 2" key="2">
    <citation type="journal article" date="2017" name="Front. Plant Sci.">
        <title>Gene Classification and Mining of Molecular Markers Useful in Red Clover (Trifolium pratense) Breeding.</title>
        <authorList>
            <person name="Istvanek J."/>
            <person name="Dluhosova J."/>
            <person name="Dluhos P."/>
            <person name="Patkova L."/>
            <person name="Nedelnik J."/>
            <person name="Repkova J."/>
        </authorList>
    </citation>
    <scope>NUCLEOTIDE SEQUENCE [LARGE SCALE GENOMIC DNA]</scope>
    <source>
        <strain evidence="2">cv. Tatra</strain>
        <tissue evidence="1">Young leaves</tissue>
    </source>
</reference>